<proteinExistence type="inferred from homology"/>
<dbReference type="AlphaFoldDB" id="A0A6B0XY06"/>
<dbReference type="InterPro" id="IPR009000">
    <property type="entry name" value="Transl_B-barrel_sf"/>
</dbReference>
<reference evidence="8" key="1">
    <citation type="submission" date="2019-09" db="EMBL/GenBank/DDBJ databases">
        <title>Characterisation of the sponge microbiome using genome-centric metagenomics.</title>
        <authorList>
            <person name="Engelberts J.P."/>
            <person name="Robbins S.J."/>
            <person name="De Goeij J.M."/>
            <person name="Aranda M."/>
            <person name="Bell S.C."/>
            <person name="Webster N.S."/>
        </authorList>
    </citation>
    <scope>NUCLEOTIDE SEQUENCE</scope>
    <source>
        <strain evidence="8">SB0664_bin_43</strain>
    </source>
</reference>
<comment type="subunit">
    <text evidence="5">Binds ribosomal protein uS19.</text>
</comment>
<dbReference type="InterPro" id="IPR056792">
    <property type="entry name" value="PRC_RimM"/>
</dbReference>
<dbReference type="Pfam" id="PF24986">
    <property type="entry name" value="PRC_RimM"/>
    <property type="match status" value="1"/>
</dbReference>
<dbReference type="InterPro" id="IPR011033">
    <property type="entry name" value="PRC_barrel-like_sf"/>
</dbReference>
<gene>
    <name evidence="5 8" type="primary">rimM</name>
    <name evidence="8" type="ORF">F4Y60_00310</name>
</gene>
<keyword evidence="4 5" id="KW-0143">Chaperone</keyword>
<dbReference type="GO" id="GO:0006364">
    <property type="term" value="P:rRNA processing"/>
    <property type="evidence" value="ECO:0007669"/>
    <property type="project" value="UniProtKB-UniRule"/>
</dbReference>
<keyword evidence="1 5" id="KW-0963">Cytoplasm</keyword>
<dbReference type="GO" id="GO:0005737">
    <property type="term" value="C:cytoplasm"/>
    <property type="evidence" value="ECO:0007669"/>
    <property type="project" value="UniProtKB-SubCell"/>
</dbReference>
<dbReference type="GO" id="GO:0042274">
    <property type="term" value="P:ribosomal small subunit biogenesis"/>
    <property type="evidence" value="ECO:0007669"/>
    <property type="project" value="UniProtKB-UniRule"/>
</dbReference>
<evidence type="ECO:0000256" key="3">
    <source>
        <dbReference type="ARBA" id="ARBA00022552"/>
    </source>
</evidence>
<dbReference type="EMBL" id="VXRY01000012">
    <property type="protein sequence ID" value="MXY32542.1"/>
    <property type="molecule type" value="Genomic_DNA"/>
</dbReference>
<dbReference type="SUPFAM" id="SSF50447">
    <property type="entry name" value="Translation proteins"/>
    <property type="match status" value="1"/>
</dbReference>
<dbReference type="GO" id="GO:0005840">
    <property type="term" value="C:ribosome"/>
    <property type="evidence" value="ECO:0007669"/>
    <property type="project" value="InterPro"/>
</dbReference>
<dbReference type="Gene3D" id="2.40.30.60">
    <property type="entry name" value="RimM"/>
    <property type="match status" value="1"/>
</dbReference>
<dbReference type="HAMAP" id="MF_00014">
    <property type="entry name" value="Ribosome_mat_RimM"/>
    <property type="match status" value="1"/>
</dbReference>
<dbReference type="PANTHER" id="PTHR33692:SF1">
    <property type="entry name" value="RIBOSOME MATURATION FACTOR RIMM"/>
    <property type="match status" value="1"/>
</dbReference>
<dbReference type="InterPro" id="IPR011961">
    <property type="entry name" value="RimM"/>
</dbReference>
<dbReference type="PANTHER" id="PTHR33692">
    <property type="entry name" value="RIBOSOME MATURATION FACTOR RIMM"/>
    <property type="match status" value="1"/>
</dbReference>
<evidence type="ECO:0000256" key="4">
    <source>
        <dbReference type="ARBA" id="ARBA00023186"/>
    </source>
</evidence>
<name>A0A6B0XY06_9RHOB</name>
<evidence type="ECO:0000256" key="2">
    <source>
        <dbReference type="ARBA" id="ARBA00022517"/>
    </source>
</evidence>
<dbReference type="NCBIfam" id="TIGR02273">
    <property type="entry name" value="16S_RimM"/>
    <property type="match status" value="1"/>
</dbReference>
<sequence>MKNRVCVGAITGAFGTEGEVRLRSFCAEPESIASYGPLSSEDGTTTWDLQLVRTARSGLVGRLSGVTTKAGADALRGTTLHVARSRLPDLPEDEFYNADLIGLLVFDTGGTALGRITAVLNHGAGDLLEIGQTNAGPGILLPLTRANVPTIDLTDGRIVIDPPEGVFD</sequence>
<dbReference type="GO" id="GO:0043022">
    <property type="term" value="F:ribosome binding"/>
    <property type="evidence" value="ECO:0007669"/>
    <property type="project" value="InterPro"/>
</dbReference>
<evidence type="ECO:0000313" key="8">
    <source>
        <dbReference type="EMBL" id="MXY32542.1"/>
    </source>
</evidence>
<organism evidence="8">
    <name type="scientific">Boseongicola sp. SB0664_bin_43</name>
    <dbReference type="NCBI Taxonomy" id="2604844"/>
    <lineage>
        <taxon>Bacteria</taxon>
        <taxon>Pseudomonadati</taxon>
        <taxon>Pseudomonadota</taxon>
        <taxon>Alphaproteobacteria</taxon>
        <taxon>Rhodobacterales</taxon>
        <taxon>Paracoccaceae</taxon>
        <taxon>Boseongicola</taxon>
    </lineage>
</organism>
<evidence type="ECO:0000259" key="7">
    <source>
        <dbReference type="Pfam" id="PF24986"/>
    </source>
</evidence>
<protein>
    <recommendedName>
        <fullName evidence="5">Ribosome maturation factor RimM</fullName>
    </recommendedName>
</protein>
<accession>A0A6B0XY06</accession>
<keyword evidence="3 5" id="KW-0698">rRNA processing</keyword>
<keyword evidence="2 5" id="KW-0690">Ribosome biogenesis</keyword>
<feature type="domain" description="Ribosome maturation factor RimM PRC barrel" evidence="7">
    <location>
        <begin position="99"/>
        <end position="166"/>
    </location>
</feature>
<dbReference type="Pfam" id="PF01782">
    <property type="entry name" value="RimM"/>
    <property type="match status" value="1"/>
</dbReference>
<comment type="caution">
    <text evidence="8">The sequence shown here is derived from an EMBL/GenBank/DDBJ whole genome shotgun (WGS) entry which is preliminary data.</text>
</comment>
<comment type="similarity">
    <text evidence="5">Belongs to the RimM family.</text>
</comment>
<dbReference type="Gene3D" id="2.30.30.240">
    <property type="entry name" value="PRC-barrel domain"/>
    <property type="match status" value="1"/>
</dbReference>
<dbReference type="InterPro" id="IPR036976">
    <property type="entry name" value="RimM_N_sf"/>
</dbReference>
<comment type="subcellular location">
    <subcellularLocation>
        <location evidence="5">Cytoplasm</location>
    </subcellularLocation>
</comment>
<dbReference type="InterPro" id="IPR002676">
    <property type="entry name" value="RimM_N"/>
</dbReference>
<feature type="domain" description="RimM N-terminal" evidence="6">
    <location>
        <begin position="6"/>
        <end position="85"/>
    </location>
</feature>
<comment type="domain">
    <text evidence="5">The PRC barrel domain binds ribosomal protein uS19.</text>
</comment>
<evidence type="ECO:0000256" key="1">
    <source>
        <dbReference type="ARBA" id="ARBA00022490"/>
    </source>
</evidence>
<comment type="function">
    <text evidence="5">An accessory protein needed during the final step in the assembly of 30S ribosomal subunit, possibly for assembly of the head region. Essential for efficient processing of 16S rRNA. May be needed both before and after RbfA during the maturation of 16S rRNA. It has affinity for free ribosomal 30S subunits but not for 70S ribosomes.</text>
</comment>
<evidence type="ECO:0000259" key="6">
    <source>
        <dbReference type="Pfam" id="PF01782"/>
    </source>
</evidence>
<dbReference type="SUPFAM" id="SSF50346">
    <property type="entry name" value="PRC-barrel domain"/>
    <property type="match status" value="1"/>
</dbReference>
<evidence type="ECO:0000256" key="5">
    <source>
        <dbReference type="HAMAP-Rule" id="MF_00014"/>
    </source>
</evidence>